<dbReference type="Pfam" id="PF00076">
    <property type="entry name" value="RRM_1"/>
    <property type="match status" value="1"/>
</dbReference>
<reference evidence="6 7" key="1">
    <citation type="journal article" date="2020" name="Mol. Plant">
        <title>The Chromosome-Based Rubber Tree Genome Provides New Insights into Spurge Genome Evolution and Rubber Biosynthesis.</title>
        <authorList>
            <person name="Liu J."/>
            <person name="Shi C."/>
            <person name="Shi C.C."/>
            <person name="Li W."/>
            <person name="Zhang Q.J."/>
            <person name="Zhang Y."/>
            <person name="Li K."/>
            <person name="Lu H.F."/>
            <person name="Shi C."/>
            <person name="Zhu S.T."/>
            <person name="Xiao Z.Y."/>
            <person name="Nan H."/>
            <person name="Yue Y."/>
            <person name="Zhu X.G."/>
            <person name="Wu Y."/>
            <person name="Hong X.N."/>
            <person name="Fan G.Y."/>
            <person name="Tong Y."/>
            <person name="Zhang D."/>
            <person name="Mao C.L."/>
            <person name="Liu Y.L."/>
            <person name="Hao S.J."/>
            <person name="Liu W.Q."/>
            <person name="Lv M.Q."/>
            <person name="Zhang H.B."/>
            <person name="Liu Y."/>
            <person name="Hu-Tang G.R."/>
            <person name="Wang J.P."/>
            <person name="Wang J.H."/>
            <person name="Sun Y.H."/>
            <person name="Ni S.B."/>
            <person name="Chen W.B."/>
            <person name="Zhang X.C."/>
            <person name="Jiao Y.N."/>
            <person name="Eichler E.E."/>
            <person name="Li G.H."/>
            <person name="Liu X."/>
            <person name="Gao L.Z."/>
        </authorList>
    </citation>
    <scope>NUCLEOTIDE SEQUENCE [LARGE SCALE GENOMIC DNA]</scope>
    <source>
        <strain evidence="7">cv. GT1</strain>
        <tissue evidence="6">Leaf</tissue>
    </source>
</reference>
<dbReference type="EMBL" id="JAAGAX010000001">
    <property type="protein sequence ID" value="KAF2323846.1"/>
    <property type="molecule type" value="Genomic_DNA"/>
</dbReference>
<dbReference type="Proteomes" id="UP000467840">
    <property type="component" value="Chromosome 5"/>
</dbReference>
<dbReference type="InterPro" id="IPR035979">
    <property type="entry name" value="RBD_domain_sf"/>
</dbReference>
<dbReference type="GO" id="GO:0005654">
    <property type="term" value="C:nucleoplasm"/>
    <property type="evidence" value="ECO:0007669"/>
    <property type="project" value="TreeGrafter"/>
</dbReference>
<dbReference type="GO" id="GO:0010468">
    <property type="term" value="P:regulation of gene expression"/>
    <property type="evidence" value="ECO:0007669"/>
    <property type="project" value="TreeGrafter"/>
</dbReference>
<evidence type="ECO:0000313" key="7">
    <source>
        <dbReference type="Proteomes" id="UP000467840"/>
    </source>
</evidence>
<keyword evidence="2" id="KW-0539">Nucleus</keyword>
<gene>
    <name evidence="6" type="ORF">GH714_000809</name>
</gene>
<evidence type="ECO:0000259" key="5">
    <source>
        <dbReference type="PROSITE" id="PS50102"/>
    </source>
</evidence>
<feature type="region of interest" description="Disordered" evidence="4">
    <location>
        <begin position="1"/>
        <end position="20"/>
    </location>
</feature>
<proteinExistence type="predicted"/>
<keyword evidence="3" id="KW-0694">RNA-binding</keyword>
<sequence length="278" mass="28360">MGSKSRSDNPHSGDGASPGKIFIGGLAKDTTYATFNKHFGKYGEITDSVIMKDRYTGQPRGFGFITYADPSVVDKVIEDTHIINGKQVEIKRTIPKGSGQSKDFKTKKIFVGGIPSSVTEVKIMTGVDFRKGLMIVCLLRNLGSYGVFDGGFGPGPYRTPGGLGSRFGGGGGYGYGSDGGDFGAGYGSFGGSSLGGYRGESSLGYSGRFGPYGGGFGGAYGGSGLGGYGRGGEGYGSYGGTGYGGGYESGPGASYGGAGGLYGRGGYSGSSRYHPYAR</sequence>
<evidence type="ECO:0000256" key="3">
    <source>
        <dbReference type="PROSITE-ProRule" id="PRU00176"/>
    </source>
</evidence>
<dbReference type="PROSITE" id="PS50102">
    <property type="entry name" value="RRM"/>
    <property type="match status" value="1"/>
</dbReference>
<accession>A0A6A6NFD2</accession>
<dbReference type="Gene3D" id="3.30.70.330">
    <property type="match status" value="1"/>
</dbReference>
<organism evidence="6 7">
    <name type="scientific">Hevea brasiliensis</name>
    <name type="common">Para rubber tree</name>
    <name type="synonym">Siphonia brasiliensis</name>
    <dbReference type="NCBI Taxonomy" id="3981"/>
    <lineage>
        <taxon>Eukaryota</taxon>
        <taxon>Viridiplantae</taxon>
        <taxon>Streptophyta</taxon>
        <taxon>Embryophyta</taxon>
        <taxon>Tracheophyta</taxon>
        <taxon>Spermatophyta</taxon>
        <taxon>Magnoliopsida</taxon>
        <taxon>eudicotyledons</taxon>
        <taxon>Gunneridae</taxon>
        <taxon>Pentapetalae</taxon>
        <taxon>rosids</taxon>
        <taxon>fabids</taxon>
        <taxon>Malpighiales</taxon>
        <taxon>Euphorbiaceae</taxon>
        <taxon>Crotonoideae</taxon>
        <taxon>Micrandreae</taxon>
        <taxon>Hevea</taxon>
    </lineage>
</organism>
<name>A0A6A6NFD2_HEVBR</name>
<dbReference type="PANTHER" id="PTHR48033">
    <property type="entry name" value="RNA-BINDING (RRM/RBD/RNP MOTIFS) FAMILY PROTEIN"/>
    <property type="match status" value="1"/>
</dbReference>
<dbReference type="SMART" id="SM00360">
    <property type="entry name" value="RRM"/>
    <property type="match status" value="1"/>
</dbReference>
<dbReference type="PANTHER" id="PTHR48033:SF6">
    <property type="entry name" value="RNA-BINDING (RRM_RBD_RNP MOTIFS) FAMILY PROTEIN"/>
    <property type="match status" value="1"/>
</dbReference>
<keyword evidence="7" id="KW-1185">Reference proteome</keyword>
<feature type="domain" description="RRM" evidence="5">
    <location>
        <begin position="19"/>
        <end position="95"/>
    </location>
</feature>
<evidence type="ECO:0000313" key="6">
    <source>
        <dbReference type="EMBL" id="KAF2323846.1"/>
    </source>
</evidence>
<dbReference type="InterPro" id="IPR000504">
    <property type="entry name" value="RRM_dom"/>
</dbReference>
<dbReference type="InterPro" id="IPR012677">
    <property type="entry name" value="Nucleotide-bd_a/b_plait_sf"/>
</dbReference>
<evidence type="ECO:0000256" key="2">
    <source>
        <dbReference type="ARBA" id="ARBA00023242"/>
    </source>
</evidence>
<protein>
    <recommendedName>
        <fullName evidence="5">RRM domain-containing protein</fullName>
    </recommendedName>
</protein>
<dbReference type="GO" id="GO:0000785">
    <property type="term" value="C:chromatin"/>
    <property type="evidence" value="ECO:0007669"/>
    <property type="project" value="TreeGrafter"/>
</dbReference>
<feature type="compositionally biased region" description="Basic and acidic residues" evidence="4">
    <location>
        <begin position="1"/>
        <end position="11"/>
    </location>
</feature>
<evidence type="ECO:0000256" key="1">
    <source>
        <dbReference type="ARBA" id="ARBA00004123"/>
    </source>
</evidence>
<dbReference type="GO" id="GO:0003723">
    <property type="term" value="F:RNA binding"/>
    <property type="evidence" value="ECO:0007669"/>
    <property type="project" value="UniProtKB-UniRule"/>
</dbReference>
<comment type="caution">
    <text evidence="6">The sequence shown here is derived from an EMBL/GenBank/DDBJ whole genome shotgun (WGS) entry which is preliminary data.</text>
</comment>
<dbReference type="SUPFAM" id="SSF54928">
    <property type="entry name" value="RNA-binding domain, RBD"/>
    <property type="match status" value="1"/>
</dbReference>
<dbReference type="AlphaFoldDB" id="A0A6A6NFD2"/>
<evidence type="ECO:0000256" key="4">
    <source>
        <dbReference type="SAM" id="MobiDB-lite"/>
    </source>
</evidence>
<comment type="subcellular location">
    <subcellularLocation>
        <location evidence="1">Nucleus</location>
    </subcellularLocation>
</comment>
<dbReference type="FunFam" id="3.30.70.330:FF:000051">
    <property type="entry name" value="Heterogeneous nuclear ribonucleoprotein 1"/>
    <property type="match status" value="1"/>
</dbReference>